<dbReference type="EMBL" id="RCMI01000107">
    <property type="protein sequence ID" value="KAG2934136.1"/>
    <property type="molecule type" value="Genomic_DNA"/>
</dbReference>
<dbReference type="EMBL" id="RCMK01000111">
    <property type="protein sequence ID" value="KAG2948404.1"/>
    <property type="molecule type" value="Genomic_DNA"/>
</dbReference>
<evidence type="ECO:0000313" key="6">
    <source>
        <dbReference type="Proteomes" id="UP000251314"/>
    </source>
</evidence>
<dbReference type="Proteomes" id="UP000774804">
    <property type="component" value="Unassembled WGS sequence"/>
</dbReference>
<dbReference type="OrthoDB" id="6077919at2759"/>
<gene>
    <name evidence="5" type="ORF">PC110_g17672</name>
    <name evidence="2" type="ORF">PC115_g5233</name>
    <name evidence="3" type="ORF">PC117_g6031</name>
    <name evidence="4" type="ORF">PC129_g18846</name>
</gene>
<dbReference type="PANTHER" id="PTHR46599">
    <property type="entry name" value="PIGGYBAC TRANSPOSABLE ELEMENT-DERIVED PROTEIN 4"/>
    <property type="match status" value="1"/>
</dbReference>
<dbReference type="EMBL" id="RCMV01001139">
    <property type="protein sequence ID" value="KAG3210146.1"/>
    <property type="molecule type" value="Genomic_DNA"/>
</dbReference>
<dbReference type="VEuPathDB" id="FungiDB:PC110_g17672"/>
<organism evidence="5 6">
    <name type="scientific">Phytophthora cactorum</name>
    <dbReference type="NCBI Taxonomy" id="29920"/>
    <lineage>
        <taxon>Eukaryota</taxon>
        <taxon>Sar</taxon>
        <taxon>Stramenopiles</taxon>
        <taxon>Oomycota</taxon>
        <taxon>Peronosporomycetes</taxon>
        <taxon>Peronosporales</taxon>
        <taxon>Peronosporaceae</taxon>
        <taxon>Phytophthora</taxon>
    </lineage>
</organism>
<dbReference type="Pfam" id="PF13843">
    <property type="entry name" value="DDE_Tnp_1_7"/>
    <property type="match status" value="1"/>
</dbReference>
<dbReference type="Proteomes" id="UP000251314">
    <property type="component" value="Unassembled WGS sequence"/>
</dbReference>
<reference evidence="2" key="2">
    <citation type="submission" date="2018-10" db="EMBL/GenBank/DDBJ databases">
        <title>Effector identification in a new, highly contiguous assembly of the strawberry crown rot pathogen Phytophthora cactorum.</title>
        <authorList>
            <person name="Armitage A.D."/>
            <person name="Nellist C.F."/>
            <person name="Bates H."/>
            <person name="Vickerstaff R.J."/>
            <person name="Harrison R.J."/>
        </authorList>
    </citation>
    <scope>NUCLEOTIDE SEQUENCE</scope>
    <source>
        <strain evidence="2">4032</strain>
        <strain evidence="3">4040</strain>
        <strain evidence="4">P421</strain>
    </source>
</reference>
<sequence>MRFVPFGEAEAPSYLYQHGDRSTQAYLRPELKHLLEHSARSSFFAYIPLYFWRQLLHETKTFTVVNNIRMVTPFTLDKLMIFLSILFYMAMTDKVEYTNYWGLQAEDLLFGGVTTLHDGIVTLHRFKLLRRCLSFNATPSTLGQDAAARIRPLLNLLKITGAQYIYVGRDVAPDEAALPATHAKAAT</sequence>
<dbReference type="EMBL" id="MJFZ01000699">
    <property type="protein sequence ID" value="RAW25915.1"/>
    <property type="molecule type" value="Genomic_DNA"/>
</dbReference>
<dbReference type="Proteomes" id="UP000760860">
    <property type="component" value="Unassembled WGS sequence"/>
</dbReference>
<proteinExistence type="predicted"/>
<evidence type="ECO:0000313" key="2">
    <source>
        <dbReference type="EMBL" id="KAG2934136.1"/>
    </source>
</evidence>
<dbReference type="STRING" id="29920.A0A329RMF4"/>
<dbReference type="PANTHER" id="PTHR46599:SF3">
    <property type="entry name" value="PIGGYBAC TRANSPOSABLE ELEMENT-DERIVED PROTEIN 4"/>
    <property type="match status" value="1"/>
</dbReference>
<evidence type="ECO:0000313" key="5">
    <source>
        <dbReference type="EMBL" id="RAW25915.1"/>
    </source>
</evidence>
<reference evidence="5 6" key="1">
    <citation type="submission" date="2018-01" db="EMBL/GenBank/DDBJ databases">
        <title>Draft genome of the strawberry crown rot pathogen Phytophthora cactorum.</title>
        <authorList>
            <person name="Armitage A.D."/>
            <person name="Lysoe E."/>
            <person name="Nellist C.F."/>
            <person name="Harrison R.J."/>
            <person name="Brurberg M.B."/>
        </authorList>
    </citation>
    <scope>NUCLEOTIDE SEQUENCE [LARGE SCALE GENOMIC DNA]</scope>
    <source>
        <strain evidence="5 6">10300</strain>
    </source>
</reference>
<accession>A0A329RMF4</accession>
<protein>
    <recommendedName>
        <fullName evidence="1">PiggyBac transposable element-derived protein domain-containing protein</fullName>
    </recommendedName>
</protein>
<dbReference type="InterPro" id="IPR029526">
    <property type="entry name" value="PGBD"/>
</dbReference>
<feature type="domain" description="PiggyBac transposable element-derived protein" evidence="1">
    <location>
        <begin position="53"/>
        <end position="178"/>
    </location>
</feature>
<name>A0A329RMF4_9STRA</name>
<evidence type="ECO:0000313" key="3">
    <source>
        <dbReference type="EMBL" id="KAG2948404.1"/>
    </source>
</evidence>
<dbReference type="AlphaFoldDB" id="A0A329RMF4"/>
<comment type="caution">
    <text evidence="5">The sequence shown here is derived from an EMBL/GenBank/DDBJ whole genome shotgun (WGS) entry which is preliminary data.</text>
</comment>
<keyword evidence="6" id="KW-1185">Reference proteome</keyword>
<evidence type="ECO:0000313" key="4">
    <source>
        <dbReference type="EMBL" id="KAG3210146.1"/>
    </source>
</evidence>
<dbReference type="Proteomes" id="UP000736787">
    <property type="component" value="Unassembled WGS sequence"/>
</dbReference>
<evidence type="ECO:0000259" key="1">
    <source>
        <dbReference type="Pfam" id="PF13843"/>
    </source>
</evidence>